<organism evidence="1 2">
    <name type="scientific">Vibrio europaeus</name>
    <dbReference type="NCBI Taxonomy" id="300876"/>
    <lineage>
        <taxon>Bacteria</taxon>
        <taxon>Pseudomonadati</taxon>
        <taxon>Pseudomonadota</taxon>
        <taxon>Gammaproteobacteria</taxon>
        <taxon>Vibrionales</taxon>
        <taxon>Vibrionaceae</taxon>
        <taxon>Vibrio</taxon>
        <taxon>Vibrio oreintalis group</taxon>
    </lineage>
</organism>
<proteinExistence type="predicted"/>
<reference evidence="1 2" key="1">
    <citation type="submission" date="2020-05" db="EMBL/GenBank/DDBJ databases">
        <title>First description outside Europe of the emergent pathogen for shellfish aquaculture Vibrio europaeus.</title>
        <authorList>
            <person name="Dubert J."/>
            <person name="Rojas R."/>
        </authorList>
    </citation>
    <scope>NUCLEOTIDE SEQUENCE [LARGE SCALE GENOMIC DNA]</scope>
    <source>
        <strain evidence="1 2">NPI-1</strain>
    </source>
</reference>
<dbReference type="Proteomes" id="UP000501443">
    <property type="component" value="Chromosome 1"/>
</dbReference>
<dbReference type="RefSeq" id="WP_171801553.1">
    <property type="nucleotide sequence ID" value="NZ_CP053541.1"/>
</dbReference>
<sequence length="60" mass="6642">MVARKTEIEIALDEAESSAKSGHLESSLRLVIATLRRLYQLQEGSHACTQESKDQHSSSD</sequence>
<evidence type="ECO:0000313" key="1">
    <source>
        <dbReference type="EMBL" id="QJY36166.1"/>
    </source>
</evidence>
<name>A0AAE7AVB2_9VIBR</name>
<dbReference type="AlphaFoldDB" id="A0AAE7AVB2"/>
<evidence type="ECO:0000313" key="2">
    <source>
        <dbReference type="Proteomes" id="UP000501443"/>
    </source>
</evidence>
<gene>
    <name evidence="1" type="ORF">HOO69_05860</name>
</gene>
<protein>
    <submittedName>
        <fullName evidence="1">Uncharacterized protein</fullName>
    </submittedName>
</protein>
<dbReference type="EMBL" id="CP053541">
    <property type="protein sequence ID" value="QJY36166.1"/>
    <property type="molecule type" value="Genomic_DNA"/>
</dbReference>
<accession>A0AAE7AVB2</accession>